<sequence length="337" mass="37477">NWGIHAPHDEFTLNVKEIVENNLARPIKMLFTEPILFLISIYNAFIYGMLYLFLEAYPIVFAEGYGMVAGVAELPYFGLVIGQLLGGLYCIYSERSYNKKMREAGGKIIPENRLPPMIAGGIAFPIGLLWFCWTGNYHKTVHWIVPTVSGLFTGFGLIAIFNPSMNYIIDAYLIFAASAMAANSFLRSAFGAVFPLFATFMFLNMGTNWAGLLLGLFAAVLILCPVCFLKWETDIMKTTNKSIPNISNNNLPSNSSSSEETDADVEKFNGDLEVGSMYSDDIVRLEAHSNLSREISRKLTNADAIKIDTSTPLPKMGKDRNYPPMLPDISNYTVAFD</sequence>
<reference evidence="7" key="1">
    <citation type="submission" date="2020-11" db="EMBL/GenBank/DDBJ databases">
        <title>Kefir isolates.</title>
        <authorList>
            <person name="Marcisauskas S."/>
            <person name="Kim Y."/>
            <person name="Blasche S."/>
        </authorList>
    </citation>
    <scope>NUCLEOTIDE SEQUENCE</scope>
    <source>
        <strain evidence="7">Olga-1</strain>
    </source>
</reference>
<evidence type="ECO:0000256" key="2">
    <source>
        <dbReference type="ARBA" id="ARBA00022448"/>
    </source>
</evidence>
<evidence type="ECO:0000256" key="3">
    <source>
        <dbReference type="ARBA" id="ARBA00022692"/>
    </source>
</evidence>
<feature type="transmembrane region" description="Helical" evidence="6">
    <location>
        <begin position="35"/>
        <end position="54"/>
    </location>
</feature>
<feature type="non-terminal residue" evidence="7">
    <location>
        <position position="337"/>
    </location>
</feature>
<comment type="subcellular location">
    <subcellularLocation>
        <location evidence="1">Membrane</location>
        <topology evidence="1">Multi-pass membrane protein</topology>
    </subcellularLocation>
</comment>
<feature type="non-terminal residue" evidence="7">
    <location>
        <position position="1"/>
    </location>
</feature>
<evidence type="ECO:0000313" key="7">
    <source>
        <dbReference type="EMBL" id="KAG0686300.1"/>
    </source>
</evidence>
<comment type="caution">
    <text evidence="7">The sequence shown here is derived from an EMBL/GenBank/DDBJ whole genome shotgun (WGS) entry which is preliminary data.</text>
</comment>
<dbReference type="Proteomes" id="UP000697127">
    <property type="component" value="Unassembled WGS sequence"/>
</dbReference>
<proteinExistence type="predicted"/>
<keyword evidence="3 6" id="KW-0812">Transmembrane</keyword>
<dbReference type="GO" id="GO:0005886">
    <property type="term" value="C:plasma membrane"/>
    <property type="evidence" value="ECO:0007669"/>
    <property type="project" value="TreeGrafter"/>
</dbReference>
<accession>A0A9P7BDR2</accession>
<keyword evidence="5 6" id="KW-0472">Membrane</keyword>
<keyword evidence="8" id="KW-1185">Reference proteome</keyword>
<gene>
    <name evidence="7" type="ORF">C6P40_004560</name>
</gene>
<feature type="transmembrane region" description="Helical" evidence="6">
    <location>
        <begin position="209"/>
        <end position="231"/>
    </location>
</feature>
<evidence type="ECO:0000256" key="6">
    <source>
        <dbReference type="SAM" id="Phobius"/>
    </source>
</evidence>
<dbReference type="SUPFAM" id="SSF103473">
    <property type="entry name" value="MFS general substrate transporter"/>
    <property type="match status" value="1"/>
</dbReference>
<feature type="transmembrane region" description="Helical" evidence="6">
    <location>
        <begin position="173"/>
        <end position="203"/>
    </location>
</feature>
<dbReference type="InterPro" id="IPR036259">
    <property type="entry name" value="MFS_trans_sf"/>
</dbReference>
<dbReference type="EMBL" id="PUHW01000632">
    <property type="protein sequence ID" value="KAG0686300.1"/>
    <property type="molecule type" value="Genomic_DNA"/>
</dbReference>
<dbReference type="GO" id="GO:0022857">
    <property type="term" value="F:transmembrane transporter activity"/>
    <property type="evidence" value="ECO:0007669"/>
    <property type="project" value="TreeGrafter"/>
</dbReference>
<dbReference type="PANTHER" id="PTHR23502">
    <property type="entry name" value="MAJOR FACILITATOR SUPERFAMILY"/>
    <property type="match status" value="1"/>
</dbReference>
<evidence type="ECO:0000256" key="5">
    <source>
        <dbReference type="ARBA" id="ARBA00023136"/>
    </source>
</evidence>
<dbReference type="Gene3D" id="1.20.1250.20">
    <property type="entry name" value="MFS general substrate transporter like domains"/>
    <property type="match status" value="1"/>
</dbReference>
<evidence type="ECO:0000256" key="4">
    <source>
        <dbReference type="ARBA" id="ARBA00022989"/>
    </source>
</evidence>
<evidence type="ECO:0000256" key="1">
    <source>
        <dbReference type="ARBA" id="ARBA00004141"/>
    </source>
</evidence>
<keyword evidence="2" id="KW-0813">Transport</keyword>
<dbReference type="AlphaFoldDB" id="A0A9P7BDR2"/>
<evidence type="ECO:0000313" key="8">
    <source>
        <dbReference type="Proteomes" id="UP000697127"/>
    </source>
</evidence>
<protein>
    <submittedName>
        <fullName evidence="7">Uncharacterized protein</fullName>
    </submittedName>
</protein>
<feature type="transmembrane region" description="Helical" evidence="6">
    <location>
        <begin position="143"/>
        <end position="161"/>
    </location>
</feature>
<feature type="transmembrane region" description="Helical" evidence="6">
    <location>
        <begin position="113"/>
        <end position="131"/>
    </location>
</feature>
<dbReference type="PANTHER" id="PTHR23502:SF31">
    <property type="entry name" value="POLYAMINE TRANSPORTER 1"/>
    <property type="match status" value="1"/>
</dbReference>
<name>A0A9P7BDR2_9ASCO</name>
<keyword evidence="4 6" id="KW-1133">Transmembrane helix</keyword>
<organism evidence="7 8">
    <name type="scientific">Pichia californica</name>
    <dbReference type="NCBI Taxonomy" id="460514"/>
    <lineage>
        <taxon>Eukaryota</taxon>
        <taxon>Fungi</taxon>
        <taxon>Dikarya</taxon>
        <taxon>Ascomycota</taxon>
        <taxon>Saccharomycotina</taxon>
        <taxon>Pichiomycetes</taxon>
        <taxon>Pichiales</taxon>
        <taxon>Pichiaceae</taxon>
        <taxon>Pichia</taxon>
    </lineage>
</organism>
<feature type="transmembrane region" description="Helical" evidence="6">
    <location>
        <begin position="74"/>
        <end position="92"/>
    </location>
</feature>